<evidence type="ECO:0000256" key="8">
    <source>
        <dbReference type="ARBA" id="ARBA00022679"/>
    </source>
</evidence>
<protein>
    <submittedName>
        <fullName evidence="19">Penicillin-binding protein</fullName>
    </submittedName>
</protein>
<evidence type="ECO:0000256" key="12">
    <source>
        <dbReference type="ARBA" id="ARBA00023136"/>
    </source>
</evidence>
<keyword evidence="13" id="KW-0511">Multifunctional enzyme</keyword>
<evidence type="ECO:0000256" key="1">
    <source>
        <dbReference type="ARBA" id="ARBA00004236"/>
    </source>
</evidence>
<accession>A0A0B0ID38</accession>
<comment type="caution">
    <text evidence="19">The sequence shown here is derived from an EMBL/GenBank/DDBJ whole genome shotgun (WGS) entry which is preliminary data.</text>
</comment>
<keyword evidence="5" id="KW-0121">Carboxypeptidase</keyword>
<dbReference type="InterPro" id="IPR050396">
    <property type="entry name" value="Glycosyltr_51/Transpeptidase"/>
</dbReference>
<dbReference type="PANTHER" id="PTHR32282">
    <property type="entry name" value="BINDING PROTEIN TRANSPEPTIDASE, PUTATIVE-RELATED"/>
    <property type="match status" value="1"/>
</dbReference>
<reference evidence="19 20" key="1">
    <citation type="submission" date="2014-09" db="EMBL/GenBank/DDBJ databases">
        <title>Genome sequencing and annotation of Bacillus Okhensis strain Kh10-101T.</title>
        <authorList>
            <person name="Prakash J.S."/>
        </authorList>
    </citation>
    <scope>NUCLEOTIDE SEQUENCE [LARGE SCALE GENOMIC DNA]</scope>
    <source>
        <strain evidence="20">Kh10-101T</strain>
    </source>
</reference>
<comment type="similarity">
    <text evidence="3">In the N-terminal section; belongs to the glycosyltransferase 51 family.</text>
</comment>
<evidence type="ECO:0000259" key="17">
    <source>
        <dbReference type="Pfam" id="PF00905"/>
    </source>
</evidence>
<dbReference type="SUPFAM" id="SSF53955">
    <property type="entry name" value="Lysozyme-like"/>
    <property type="match status" value="1"/>
</dbReference>
<keyword evidence="10" id="KW-0133">Cell shape</keyword>
<keyword evidence="20" id="KW-1185">Reference proteome</keyword>
<comment type="similarity">
    <text evidence="2">In the C-terminal section; belongs to the transpeptidase family.</text>
</comment>
<organism evidence="19 20">
    <name type="scientific">Halalkalibacter okhensis</name>
    <dbReference type="NCBI Taxonomy" id="333138"/>
    <lineage>
        <taxon>Bacteria</taxon>
        <taxon>Bacillati</taxon>
        <taxon>Bacillota</taxon>
        <taxon>Bacilli</taxon>
        <taxon>Bacillales</taxon>
        <taxon>Bacillaceae</taxon>
        <taxon>Halalkalibacter</taxon>
    </lineage>
</organism>
<dbReference type="InterPro" id="IPR023346">
    <property type="entry name" value="Lysozyme-like_dom_sf"/>
</dbReference>
<dbReference type="PANTHER" id="PTHR32282:SF11">
    <property type="entry name" value="PENICILLIN-BINDING PROTEIN 1B"/>
    <property type="match status" value="1"/>
</dbReference>
<dbReference type="Pfam" id="PF00905">
    <property type="entry name" value="Transpeptidase"/>
    <property type="match status" value="1"/>
</dbReference>
<dbReference type="InterPro" id="IPR012338">
    <property type="entry name" value="Beta-lactam/transpept-like"/>
</dbReference>
<keyword evidence="14" id="KW-0961">Cell wall biogenesis/degradation</keyword>
<evidence type="ECO:0000256" key="3">
    <source>
        <dbReference type="ARBA" id="ARBA00007739"/>
    </source>
</evidence>
<comment type="subcellular location">
    <subcellularLocation>
        <location evidence="1">Cell membrane</location>
    </subcellularLocation>
</comment>
<dbReference type="FunFam" id="1.10.3810.10:FF:000001">
    <property type="entry name" value="Penicillin-binding protein 1A"/>
    <property type="match status" value="1"/>
</dbReference>
<proteinExistence type="inferred from homology"/>
<name>A0A0B0ID38_9BACI</name>
<keyword evidence="12" id="KW-0472">Membrane</keyword>
<gene>
    <name evidence="19" type="ORF">LQ50_16860</name>
</gene>
<evidence type="ECO:0000256" key="2">
    <source>
        <dbReference type="ARBA" id="ARBA00007090"/>
    </source>
</evidence>
<evidence type="ECO:0000256" key="13">
    <source>
        <dbReference type="ARBA" id="ARBA00023268"/>
    </source>
</evidence>
<dbReference type="GO" id="GO:0071555">
    <property type="term" value="P:cell wall organization"/>
    <property type="evidence" value="ECO:0007669"/>
    <property type="project" value="UniProtKB-KW"/>
</dbReference>
<evidence type="ECO:0000256" key="11">
    <source>
        <dbReference type="ARBA" id="ARBA00022984"/>
    </source>
</evidence>
<evidence type="ECO:0000256" key="9">
    <source>
        <dbReference type="ARBA" id="ARBA00022801"/>
    </source>
</evidence>
<evidence type="ECO:0000313" key="19">
    <source>
        <dbReference type="EMBL" id="KHF39215.1"/>
    </source>
</evidence>
<evidence type="ECO:0000256" key="6">
    <source>
        <dbReference type="ARBA" id="ARBA00022670"/>
    </source>
</evidence>
<evidence type="ECO:0000256" key="10">
    <source>
        <dbReference type="ARBA" id="ARBA00022960"/>
    </source>
</evidence>
<evidence type="ECO:0000256" key="7">
    <source>
        <dbReference type="ARBA" id="ARBA00022676"/>
    </source>
</evidence>
<dbReference type="NCBIfam" id="TIGR02074">
    <property type="entry name" value="PBP_1a_fam"/>
    <property type="match status" value="1"/>
</dbReference>
<sequence length="623" mass="70854">MLKSITGWTITSIIFIAFIFLMIEVSAEVNEVKSLSDVINEHVNLEEIVLSNNSLIYDRNGDVISEVFRDENRVYLPYEEIPTIVIDAFIATEDQRFFEHKGYDAIGIGRAILANARHDSIEEGGSTLTQQLVRNLFLTHDQTYNRKMSELLYAYELEKNYTKEEIIELYINTVYFSNGVYGIEAASQFYFNKPSERLTVAEAAFLSAVPNNPSHYDPIRNSEQTKLRQHWVLQKMLEASYVTQEQYEEALDESVDLNISPKTDLHPDYVTYIHQEFTELVADNEGFNQKLAQASSEEARQEIERSLNERVQQLFKEGIHIETALDPFLQNLAIKSIHRQVPNSDVQASAVVLDHHSNEIVAITGGKEYQKFDFHRGYQNPRQPGSAIKPLLVYAPYIEEFDVPIQSTINADNVCYKVSGEDYCPKNYGGAQYGMVPLTTALKNSYNTPAVRILDRVGIETAFSYLDPFSFSHVNENDYNLSSALGGFSHGMTPLELTNAYTSFANDGTFHPAHGIRRVTDKDGNVLYAWEEEESRVWSKETNDKMRKLLSEVVKSGTARRAQVSAPYSGGKTGTTNNYHDLWFVGMTDQYTTGVWVGKDKRGSIAHLNDKGPHLQIWREIMR</sequence>
<comment type="catalytic activity">
    <reaction evidence="16">
        <text>[GlcNAc-(1-&gt;4)-Mur2Ac(oyl-L-Ala-gamma-D-Glu-L-Lys-D-Ala-D-Ala)](n)-di-trans,octa-cis-undecaprenyl diphosphate + beta-D-GlcNAc-(1-&gt;4)-Mur2Ac(oyl-L-Ala-gamma-D-Glu-L-Lys-D-Ala-D-Ala)-di-trans,octa-cis-undecaprenyl diphosphate = [GlcNAc-(1-&gt;4)-Mur2Ac(oyl-L-Ala-gamma-D-Glu-L-Lys-D-Ala-D-Ala)](n+1)-di-trans,octa-cis-undecaprenyl diphosphate + di-trans,octa-cis-undecaprenyl diphosphate + H(+)</text>
        <dbReference type="Rhea" id="RHEA:23708"/>
        <dbReference type="Rhea" id="RHEA-COMP:9602"/>
        <dbReference type="Rhea" id="RHEA-COMP:9603"/>
        <dbReference type="ChEBI" id="CHEBI:15378"/>
        <dbReference type="ChEBI" id="CHEBI:58405"/>
        <dbReference type="ChEBI" id="CHEBI:60033"/>
        <dbReference type="ChEBI" id="CHEBI:78435"/>
        <dbReference type="EC" id="2.4.99.28"/>
    </reaction>
</comment>
<dbReference type="GO" id="GO:0006508">
    <property type="term" value="P:proteolysis"/>
    <property type="evidence" value="ECO:0007669"/>
    <property type="project" value="UniProtKB-KW"/>
</dbReference>
<dbReference type="EMBL" id="JRJU01000022">
    <property type="protein sequence ID" value="KHF39215.1"/>
    <property type="molecule type" value="Genomic_DNA"/>
</dbReference>
<dbReference type="Gene3D" id="3.40.710.10">
    <property type="entry name" value="DD-peptidase/beta-lactamase superfamily"/>
    <property type="match status" value="1"/>
</dbReference>
<evidence type="ECO:0000256" key="5">
    <source>
        <dbReference type="ARBA" id="ARBA00022645"/>
    </source>
</evidence>
<dbReference type="Gene3D" id="1.10.3810.10">
    <property type="entry name" value="Biosynthetic peptidoglycan transglycosylase-like"/>
    <property type="match status" value="1"/>
</dbReference>
<dbReference type="eggNOG" id="COG0744">
    <property type="taxonomic scope" value="Bacteria"/>
</dbReference>
<evidence type="ECO:0000256" key="16">
    <source>
        <dbReference type="ARBA" id="ARBA00049902"/>
    </source>
</evidence>
<dbReference type="GO" id="GO:0030288">
    <property type="term" value="C:outer membrane-bounded periplasmic space"/>
    <property type="evidence" value="ECO:0007669"/>
    <property type="project" value="TreeGrafter"/>
</dbReference>
<dbReference type="OrthoDB" id="9766909at2"/>
<dbReference type="GO" id="GO:0008360">
    <property type="term" value="P:regulation of cell shape"/>
    <property type="evidence" value="ECO:0007669"/>
    <property type="project" value="UniProtKB-KW"/>
</dbReference>
<feature type="domain" description="Penicillin-binding protein transpeptidase" evidence="17">
    <location>
        <begin position="349"/>
        <end position="593"/>
    </location>
</feature>
<dbReference type="GO" id="GO:0005886">
    <property type="term" value="C:plasma membrane"/>
    <property type="evidence" value="ECO:0007669"/>
    <property type="project" value="UniProtKB-SubCell"/>
</dbReference>
<keyword evidence="4" id="KW-1003">Cell membrane</keyword>
<keyword evidence="11" id="KW-0573">Peptidoglycan synthesis</keyword>
<dbReference type="RefSeq" id="WP_034631140.1">
    <property type="nucleotide sequence ID" value="NZ_JRJU01000022.1"/>
</dbReference>
<dbReference type="InterPro" id="IPR001460">
    <property type="entry name" value="PCN-bd_Tpept"/>
</dbReference>
<dbReference type="AlphaFoldDB" id="A0A0B0ID38"/>
<dbReference type="InterPro" id="IPR036950">
    <property type="entry name" value="PBP_transglycosylase"/>
</dbReference>
<keyword evidence="7" id="KW-0328">Glycosyltransferase</keyword>
<comment type="catalytic activity">
    <reaction evidence="15">
        <text>Preferential cleavage: (Ac)2-L-Lys-D-Ala-|-D-Ala. Also transpeptidation of peptidyl-alanyl moieties that are N-acyl substituents of D-alanine.</text>
        <dbReference type="EC" id="3.4.16.4"/>
    </reaction>
</comment>
<keyword evidence="8" id="KW-0808">Transferase</keyword>
<dbReference type="STRING" id="333138.LQ50_16860"/>
<dbReference type="Pfam" id="PF00912">
    <property type="entry name" value="Transgly"/>
    <property type="match status" value="1"/>
</dbReference>
<dbReference type="Proteomes" id="UP000030832">
    <property type="component" value="Unassembled WGS sequence"/>
</dbReference>
<dbReference type="SUPFAM" id="SSF56601">
    <property type="entry name" value="beta-lactamase/transpeptidase-like"/>
    <property type="match status" value="1"/>
</dbReference>
<dbReference type="GO" id="GO:0009002">
    <property type="term" value="F:serine-type D-Ala-D-Ala carboxypeptidase activity"/>
    <property type="evidence" value="ECO:0007669"/>
    <property type="project" value="UniProtKB-EC"/>
</dbReference>
<keyword evidence="9" id="KW-0378">Hydrolase</keyword>
<dbReference type="InterPro" id="IPR001264">
    <property type="entry name" value="Glyco_trans_51"/>
</dbReference>
<dbReference type="GO" id="GO:0008955">
    <property type="term" value="F:peptidoglycan glycosyltransferase activity"/>
    <property type="evidence" value="ECO:0007669"/>
    <property type="project" value="UniProtKB-EC"/>
</dbReference>
<evidence type="ECO:0000313" key="20">
    <source>
        <dbReference type="Proteomes" id="UP000030832"/>
    </source>
</evidence>
<keyword evidence="6" id="KW-0645">Protease</keyword>
<evidence type="ECO:0000256" key="4">
    <source>
        <dbReference type="ARBA" id="ARBA00022475"/>
    </source>
</evidence>
<dbReference type="GO" id="GO:0008658">
    <property type="term" value="F:penicillin binding"/>
    <property type="evidence" value="ECO:0007669"/>
    <property type="project" value="InterPro"/>
</dbReference>
<evidence type="ECO:0000256" key="14">
    <source>
        <dbReference type="ARBA" id="ARBA00023316"/>
    </source>
</evidence>
<dbReference type="GO" id="GO:0009252">
    <property type="term" value="P:peptidoglycan biosynthetic process"/>
    <property type="evidence" value="ECO:0007669"/>
    <property type="project" value="UniProtKB-KW"/>
</dbReference>
<evidence type="ECO:0000256" key="15">
    <source>
        <dbReference type="ARBA" id="ARBA00034000"/>
    </source>
</evidence>
<feature type="domain" description="Glycosyl transferase family 51" evidence="18">
    <location>
        <begin position="61"/>
        <end position="236"/>
    </location>
</feature>
<evidence type="ECO:0000259" key="18">
    <source>
        <dbReference type="Pfam" id="PF00912"/>
    </source>
</evidence>